<sequence>MKMLQRWTRQLLQVQASRLRCSSFASKPHVASATPVLQETPVDWGSLPPARLRGRRYLVGSDSPGVPELLQPPREGYPPVYVPAGSGEFSPEDWAAAARDVIGKVVDGRIGAVLFRGLPLHTAADFSRFVSNAGLSLMTYEGGAAMRTNVTDHVDTASIEHPAISMETHNEMSYTQPYPEKILFYCQEPAMPGHGGESVMADVREILRKLDPSVVDKFRSLGVRYHRHLPESSEAFHGFNSWKDTFRTDSRDDVEKYMTSRGMTWRWAEDWALSWWCNRPAMTLYKGEWLWFNQANVLNADYIASHPEYNSSHSTPAHLSPFHTYYGDGSDIEPEVLQHIRDVTWQAAVGFQLQRRDVLVLNNMYIQHGRLGFTGNRRLLVYLAESDA</sequence>
<evidence type="ECO:0000259" key="2">
    <source>
        <dbReference type="Pfam" id="PF02668"/>
    </source>
</evidence>
<dbReference type="AlphaFoldDB" id="A0A9J7N3U9"/>
<evidence type="ECO:0000256" key="1">
    <source>
        <dbReference type="ARBA" id="ARBA00023002"/>
    </source>
</evidence>
<dbReference type="OrthoDB" id="408743at2759"/>
<dbReference type="Proteomes" id="UP000001554">
    <property type="component" value="Chromosome 11"/>
</dbReference>
<feature type="domain" description="TauD/TfdA-like" evidence="2">
    <location>
        <begin position="88"/>
        <end position="380"/>
    </location>
</feature>
<dbReference type="Gene3D" id="3.60.130.10">
    <property type="entry name" value="Clavaminate synthase-like"/>
    <property type="match status" value="1"/>
</dbReference>
<gene>
    <name evidence="4" type="primary">LOC118425831</name>
</gene>
<dbReference type="PANTHER" id="PTHR10696">
    <property type="entry name" value="GAMMA-BUTYROBETAINE HYDROXYLASE-RELATED"/>
    <property type="match status" value="1"/>
</dbReference>
<keyword evidence="1" id="KW-0560">Oxidoreductase</keyword>
<dbReference type="InterPro" id="IPR003819">
    <property type="entry name" value="TauD/TfdA-like"/>
</dbReference>
<dbReference type="GO" id="GO:0016491">
    <property type="term" value="F:oxidoreductase activity"/>
    <property type="evidence" value="ECO:0007669"/>
    <property type="project" value="UniProtKB-KW"/>
</dbReference>
<protein>
    <submittedName>
        <fullName evidence="4">Clavaminate synthase-like protein At3g21360 isoform X1</fullName>
    </submittedName>
</protein>
<dbReference type="SUPFAM" id="SSF51197">
    <property type="entry name" value="Clavaminate synthase-like"/>
    <property type="match status" value="1"/>
</dbReference>
<evidence type="ECO:0000313" key="3">
    <source>
        <dbReference type="Proteomes" id="UP000001554"/>
    </source>
</evidence>
<dbReference type="KEGG" id="bfo:118425831"/>
<reference evidence="4" key="2">
    <citation type="submission" date="2025-08" db="UniProtKB">
        <authorList>
            <consortium name="RefSeq"/>
        </authorList>
    </citation>
    <scope>IDENTIFICATION</scope>
    <source>
        <strain evidence="4">S238N-H82</strain>
        <tissue evidence="4">Testes</tissue>
    </source>
</reference>
<evidence type="ECO:0000313" key="4">
    <source>
        <dbReference type="RefSeq" id="XP_035690831.1"/>
    </source>
</evidence>
<proteinExistence type="predicted"/>
<organism evidence="3 4">
    <name type="scientific">Branchiostoma floridae</name>
    <name type="common">Florida lancelet</name>
    <name type="synonym">Amphioxus</name>
    <dbReference type="NCBI Taxonomy" id="7739"/>
    <lineage>
        <taxon>Eukaryota</taxon>
        <taxon>Metazoa</taxon>
        <taxon>Chordata</taxon>
        <taxon>Cephalochordata</taxon>
        <taxon>Leptocardii</taxon>
        <taxon>Amphioxiformes</taxon>
        <taxon>Branchiostomatidae</taxon>
        <taxon>Branchiostoma</taxon>
    </lineage>
</organism>
<dbReference type="GeneID" id="118425831"/>
<reference evidence="3" key="1">
    <citation type="journal article" date="2020" name="Nat. Ecol. Evol.">
        <title>Deeply conserved synteny resolves early events in vertebrate evolution.</title>
        <authorList>
            <person name="Simakov O."/>
            <person name="Marletaz F."/>
            <person name="Yue J.X."/>
            <person name="O'Connell B."/>
            <person name="Jenkins J."/>
            <person name="Brandt A."/>
            <person name="Calef R."/>
            <person name="Tung C.H."/>
            <person name="Huang T.K."/>
            <person name="Schmutz J."/>
            <person name="Satoh N."/>
            <person name="Yu J.K."/>
            <person name="Putnam N.H."/>
            <person name="Green R.E."/>
            <person name="Rokhsar D.S."/>
        </authorList>
    </citation>
    <scope>NUCLEOTIDE SEQUENCE [LARGE SCALE GENOMIC DNA]</scope>
    <source>
        <strain evidence="3">S238N-H82</strain>
    </source>
</reference>
<dbReference type="Pfam" id="PF02668">
    <property type="entry name" value="TauD"/>
    <property type="match status" value="1"/>
</dbReference>
<dbReference type="RefSeq" id="XP_035690831.1">
    <property type="nucleotide sequence ID" value="XM_035834938.1"/>
</dbReference>
<name>A0A9J7N3U9_BRAFL</name>
<dbReference type="InterPro" id="IPR042098">
    <property type="entry name" value="TauD-like_sf"/>
</dbReference>
<keyword evidence="3" id="KW-1185">Reference proteome</keyword>
<accession>A0A9J7N3U9</accession>
<dbReference type="InterPro" id="IPR050411">
    <property type="entry name" value="AlphaKG_dependent_hydroxylases"/>
</dbReference>
<dbReference type="PANTHER" id="PTHR10696:SF21">
    <property type="entry name" value="TAUD_TFDA-LIKE DOMAIN-CONTAINING PROTEIN"/>
    <property type="match status" value="1"/>
</dbReference>